<evidence type="ECO:0000313" key="1">
    <source>
        <dbReference type="EMBL" id="KAA6391347.1"/>
    </source>
</evidence>
<dbReference type="AlphaFoldDB" id="A0A5J4W8U8"/>
<evidence type="ECO:0000313" key="2">
    <source>
        <dbReference type="Proteomes" id="UP000324800"/>
    </source>
</evidence>
<sequence>MQHDTLPSVSTLPYVFPLYTVTEVARDQLLALVYTPYYLDTFKIYVIEETIKSLIIFNMHLRQKGFVETKQYVLPLIPYKTFLPLTSPIEG</sequence>
<protein>
    <submittedName>
        <fullName evidence="1">Uncharacterized protein</fullName>
    </submittedName>
</protein>
<organism evidence="1 2">
    <name type="scientific">Streblomastix strix</name>
    <dbReference type="NCBI Taxonomy" id="222440"/>
    <lineage>
        <taxon>Eukaryota</taxon>
        <taxon>Metamonada</taxon>
        <taxon>Preaxostyla</taxon>
        <taxon>Oxymonadida</taxon>
        <taxon>Streblomastigidae</taxon>
        <taxon>Streblomastix</taxon>
    </lineage>
</organism>
<dbReference type="Proteomes" id="UP000324800">
    <property type="component" value="Unassembled WGS sequence"/>
</dbReference>
<comment type="caution">
    <text evidence="1">The sequence shown here is derived from an EMBL/GenBank/DDBJ whole genome shotgun (WGS) entry which is preliminary data.</text>
</comment>
<gene>
    <name evidence="1" type="ORF">EZS28_013129</name>
</gene>
<reference evidence="1 2" key="1">
    <citation type="submission" date="2019-03" db="EMBL/GenBank/DDBJ databases">
        <title>Single cell metagenomics reveals metabolic interactions within the superorganism composed of flagellate Streblomastix strix and complex community of Bacteroidetes bacteria on its surface.</title>
        <authorList>
            <person name="Treitli S.C."/>
            <person name="Kolisko M."/>
            <person name="Husnik F."/>
            <person name="Keeling P."/>
            <person name="Hampl V."/>
        </authorList>
    </citation>
    <scope>NUCLEOTIDE SEQUENCE [LARGE SCALE GENOMIC DNA]</scope>
    <source>
        <strain evidence="1">ST1C</strain>
    </source>
</reference>
<name>A0A5J4W8U8_9EUKA</name>
<dbReference type="EMBL" id="SNRW01002909">
    <property type="protein sequence ID" value="KAA6391347.1"/>
    <property type="molecule type" value="Genomic_DNA"/>
</dbReference>
<proteinExistence type="predicted"/>
<accession>A0A5J4W8U8</accession>